<protein>
    <submittedName>
        <fullName evidence="1">Uncharacterized protein</fullName>
    </submittedName>
</protein>
<evidence type="ECO:0000313" key="2">
    <source>
        <dbReference type="Proteomes" id="UP000001514"/>
    </source>
</evidence>
<dbReference type="EMBL" id="GL377578">
    <property type="protein sequence ID" value="EFJ29059.1"/>
    <property type="molecule type" value="Genomic_DNA"/>
</dbReference>
<dbReference type="InParanoid" id="D8RF60"/>
<proteinExistence type="predicted"/>
<dbReference type="Gramene" id="EFJ29059">
    <property type="protein sequence ID" value="EFJ29059"/>
    <property type="gene ID" value="SELMODRAFT_410570"/>
</dbReference>
<keyword evidence="2" id="KW-1185">Reference proteome</keyword>
<sequence>MYNSSVHGKHSDYVVSEILPLANPTRRSTPQPGILKFVGTLAHYDGPQAPLKRTTINDAIDVNRLPHSMMKYGVRHPDYQTLIQGGVSTNGNIHLSKSAFQAWRNKNNTNPGTNLYTKDWGLASNQSHLVNDHLLAVKVAVDHFFVVVLEDDSTITPPFELTSANELADTSKRGLHDIYMDDIVIPVTVVLKNRYGPNV</sequence>
<dbReference type="AlphaFoldDB" id="D8RF60"/>
<dbReference type="KEGG" id="smo:SELMODRAFT_410570"/>
<gene>
    <name evidence="1" type="ORF">SELMODRAFT_410570</name>
</gene>
<accession>D8RF60</accession>
<name>D8RF60_SELML</name>
<evidence type="ECO:0000313" key="1">
    <source>
        <dbReference type="EMBL" id="EFJ29059.1"/>
    </source>
</evidence>
<dbReference type="Proteomes" id="UP000001514">
    <property type="component" value="Unassembled WGS sequence"/>
</dbReference>
<organism evidence="2">
    <name type="scientific">Selaginella moellendorffii</name>
    <name type="common">Spikemoss</name>
    <dbReference type="NCBI Taxonomy" id="88036"/>
    <lineage>
        <taxon>Eukaryota</taxon>
        <taxon>Viridiplantae</taxon>
        <taxon>Streptophyta</taxon>
        <taxon>Embryophyta</taxon>
        <taxon>Tracheophyta</taxon>
        <taxon>Lycopodiopsida</taxon>
        <taxon>Selaginellales</taxon>
        <taxon>Selaginellaceae</taxon>
        <taxon>Selaginella</taxon>
    </lineage>
</organism>
<dbReference type="HOGENOM" id="CLU_1374271_0_0_1"/>
<reference evidence="1 2" key="1">
    <citation type="journal article" date="2011" name="Science">
        <title>The Selaginella genome identifies genetic changes associated with the evolution of vascular plants.</title>
        <authorList>
            <person name="Banks J.A."/>
            <person name="Nishiyama T."/>
            <person name="Hasebe M."/>
            <person name="Bowman J.L."/>
            <person name="Gribskov M."/>
            <person name="dePamphilis C."/>
            <person name="Albert V.A."/>
            <person name="Aono N."/>
            <person name="Aoyama T."/>
            <person name="Ambrose B.A."/>
            <person name="Ashton N.W."/>
            <person name="Axtell M.J."/>
            <person name="Barker E."/>
            <person name="Barker M.S."/>
            <person name="Bennetzen J.L."/>
            <person name="Bonawitz N.D."/>
            <person name="Chapple C."/>
            <person name="Cheng C."/>
            <person name="Correa L.G."/>
            <person name="Dacre M."/>
            <person name="DeBarry J."/>
            <person name="Dreyer I."/>
            <person name="Elias M."/>
            <person name="Engstrom E.M."/>
            <person name="Estelle M."/>
            <person name="Feng L."/>
            <person name="Finet C."/>
            <person name="Floyd S.K."/>
            <person name="Frommer W.B."/>
            <person name="Fujita T."/>
            <person name="Gramzow L."/>
            <person name="Gutensohn M."/>
            <person name="Harholt J."/>
            <person name="Hattori M."/>
            <person name="Heyl A."/>
            <person name="Hirai T."/>
            <person name="Hiwatashi Y."/>
            <person name="Ishikawa M."/>
            <person name="Iwata M."/>
            <person name="Karol K.G."/>
            <person name="Koehler B."/>
            <person name="Kolukisaoglu U."/>
            <person name="Kubo M."/>
            <person name="Kurata T."/>
            <person name="Lalonde S."/>
            <person name="Li K."/>
            <person name="Li Y."/>
            <person name="Litt A."/>
            <person name="Lyons E."/>
            <person name="Manning G."/>
            <person name="Maruyama T."/>
            <person name="Michael T.P."/>
            <person name="Mikami K."/>
            <person name="Miyazaki S."/>
            <person name="Morinaga S."/>
            <person name="Murata T."/>
            <person name="Mueller-Roeber B."/>
            <person name="Nelson D.R."/>
            <person name="Obara M."/>
            <person name="Oguri Y."/>
            <person name="Olmstead R.G."/>
            <person name="Onodera N."/>
            <person name="Petersen B.L."/>
            <person name="Pils B."/>
            <person name="Prigge M."/>
            <person name="Rensing S.A."/>
            <person name="Riano-Pachon D.M."/>
            <person name="Roberts A.W."/>
            <person name="Sato Y."/>
            <person name="Scheller H.V."/>
            <person name="Schulz B."/>
            <person name="Schulz C."/>
            <person name="Shakirov E.V."/>
            <person name="Shibagaki N."/>
            <person name="Shinohara N."/>
            <person name="Shippen D.E."/>
            <person name="Soerensen I."/>
            <person name="Sotooka R."/>
            <person name="Sugimoto N."/>
            <person name="Sugita M."/>
            <person name="Sumikawa N."/>
            <person name="Tanurdzic M."/>
            <person name="Theissen G."/>
            <person name="Ulvskov P."/>
            <person name="Wakazuki S."/>
            <person name="Weng J.K."/>
            <person name="Willats W.W."/>
            <person name="Wipf D."/>
            <person name="Wolf P.G."/>
            <person name="Yang L."/>
            <person name="Zimmer A.D."/>
            <person name="Zhu Q."/>
            <person name="Mitros T."/>
            <person name="Hellsten U."/>
            <person name="Loque D."/>
            <person name="Otillar R."/>
            <person name="Salamov A."/>
            <person name="Schmutz J."/>
            <person name="Shapiro H."/>
            <person name="Lindquist E."/>
            <person name="Lucas S."/>
            <person name="Rokhsar D."/>
            <person name="Grigoriev I.V."/>
        </authorList>
    </citation>
    <scope>NUCLEOTIDE SEQUENCE [LARGE SCALE GENOMIC DNA]</scope>
</reference>